<dbReference type="Proteomes" id="UP000198848">
    <property type="component" value="Unassembled WGS sequence"/>
</dbReference>
<feature type="domain" description="Major facilitator superfamily (MFS) profile" evidence="2">
    <location>
        <begin position="1"/>
        <end position="394"/>
    </location>
</feature>
<dbReference type="InterPro" id="IPR011701">
    <property type="entry name" value="MFS"/>
</dbReference>
<feature type="transmembrane region" description="Helical" evidence="1">
    <location>
        <begin position="339"/>
        <end position="363"/>
    </location>
</feature>
<dbReference type="EMBL" id="FNLC01000001">
    <property type="protein sequence ID" value="SDQ38487.1"/>
    <property type="molecule type" value="Genomic_DNA"/>
</dbReference>
<evidence type="ECO:0000259" key="2">
    <source>
        <dbReference type="PROSITE" id="PS50850"/>
    </source>
</evidence>
<feature type="transmembrane region" description="Helical" evidence="1">
    <location>
        <begin position="281"/>
        <end position="300"/>
    </location>
</feature>
<dbReference type="GO" id="GO:0022857">
    <property type="term" value="F:transmembrane transporter activity"/>
    <property type="evidence" value="ECO:0007669"/>
    <property type="project" value="InterPro"/>
</dbReference>
<feature type="transmembrane region" description="Helical" evidence="1">
    <location>
        <begin position="369"/>
        <end position="391"/>
    </location>
</feature>
<evidence type="ECO:0000256" key="1">
    <source>
        <dbReference type="SAM" id="Phobius"/>
    </source>
</evidence>
<accession>A0A1H1AFP4</accession>
<feature type="transmembrane region" description="Helical" evidence="1">
    <location>
        <begin position="73"/>
        <end position="97"/>
    </location>
</feature>
<evidence type="ECO:0000313" key="3">
    <source>
        <dbReference type="EMBL" id="SDQ38487.1"/>
    </source>
</evidence>
<dbReference type="STRING" id="1095778.SAMN04489842_0679"/>
<dbReference type="AlphaFoldDB" id="A0A1H1AFP4"/>
<gene>
    <name evidence="3" type="ORF">SAMN04489842_0679</name>
</gene>
<organism evidence="3 4">
    <name type="scientific">Natronobacterium texcoconense</name>
    <dbReference type="NCBI Taxonomy" id="1095778"/>
    <lineage>
        <taxon>Archaea</taxon>
        <taxon>Methanobacteriati</taxon>
        <taxon>Methanobacteriota</taxon>
        <taxon>Stenosarchaea group</taxon>
        <taxon>Halobacteria</taxon>
        <taxon>Halobacteriales</taxon>
        <taxon>Natrialbaceae</taxon>
        <taxon>Natronobacterium</taxon>
    </lineage>
</organism>
<dbReference type="OrthoDB" id="204042at2157"/>
<dbReference type="Pfam" id="PF07690">
    <property type="entry name" value="MFS_1"/>
    <property type="match status" value="1"/>
</dbReference>
<feature type="transmembrane region" description="Helical" evidence="1">
    <location>
        <begin position="217"/>
        <end position="235"/>
    </location>
</feature>
<keyword evidence="1" id="KW-0472">Membrane</keyword>
<proteinExistence type="predicted"/>
<feature type="transmembrane region" description="Helical" evidence="1">
    <location>
        <begin position="103"/>
        <end position="122"/>
    </location>
</feature>
<keyword evidence="1" id="KW-1133">Transmembrane helix</keyword>
<dbReference type="CDD" id="cd06174">
    <property type="entry name" value="MFS"/>
    <property type="match status" value="1"/>
</dbReference>
<protein>
    <submittedName>
        <fullName evidence="3">Major Facilitator Superfamily protein</fullName>
    </submittedName>
</protein>
<name>A0A1H1AFP4_NATTX</name>
<sequence length="394" mass="39499">MRRDVGIRYGPHLAAASVGYVLFSYASVPGVVVETFGVGFTAVGLLMSGALASFVVVQAVGGRLVDDRPTVGVLLAVVVANAGLALVMDLTTSFAVLLALRTVWGLAGGLAVTVCATHLSRVYEGPTATWQQGLNGAMFTGGGAVAFLVTPVVVAQTGWFGVHAVGALVSIPAIVALWAARSRADLTTPRTADGQQVATDGDAAELPSRLEVVRSPIVLLAAACNVATLGAYVTLSTFVPAYFADLGIVGPMSAFALFVASFGRVGGGIAVLRPDIHDGRVIAGAAAVGTVCLFGLLAGTGSGQTAILVVLSLIALASVSLPFGAIFKTTAAATSRDATAVAFVVAIGNVAALVLPAVTGWIRDVTGDYGLAFAVVGALNLVAAVAGIAIARRG</sequence>
<feature type="transmembrane region" description="Helical" evidence="1">
    <location>
        <begin position="134"/>
        <end position="154"/>
    </location>
</feature>
<feature type="transmembrane region" description="Helical" evidence="1">
    <location>
        <begin position="38"/>
        <end position="61"/>
    </location>
</feature>
<dbReference type="RefSeq" id="WP_090377337.1">
    <property type="nucleotide sequence ID" value="NZ_FNLC01000001.1"/>
</dbReference>
<reference evidence="4" key="1">
    <citation type="submission" date="2016-10" db="EMBL/GenBank/DDBJ databases">
        <authorList>
            <person name="Varghese N."/>
            <person name="Submissions S."/>
        </authorList>
    </citation>
    <scope>NUCLEOTIDE SEQUENCE [LARGE SCALE GENOMIC DNA]</scope>
    <source>
        <strain evidence="4">DSM 24767</strain>
    </source>
</reference>
<dbReference type="Gene3D" id="1.20.1250.20">
    <property type="entry name" value="MFS general substrate transporter like domains"/>
    <property type="match status" value="1"/>
</dbReference>
<feature type="transmembrane region" description="Helical" evidence="1">
    <location>
        <begin position="160"/>
        <end position="180"/>
    </location>
</feature>
<dbReference type="InterPro" id="IPR036259">
    <property type="entry name" value="MFS_trans_sf"/>
</dbReference>
<dbReference type="SUPFAM" id="SSF103473">
    <property type="entry name" value="MFS general substrate transporter"/>
    <property type="match status" value="1"/>
</dbReference>
<dbReference type="InterPro" id="IPR020846">
    <property type="entry name" value="MFS_dom"/>
</dbReference>
<evidence type="ECO:0000313" key="4">
    <source>
        <dbReference type="Proteomes" id="UP000198848"/>
    </source>
</evidence>
<feature type="transmembrane region" description="Helical" evidence="1">
    <location>
        <begin position="12"/>
        <end position="32"/>
    </location>
</feature>
<dbReference type="PROSITE" id="PS50850">
    <property type="entry name" value="MFS"/>
    <property type="match status" value="1"/>
</dbReference>
<feature type="transmembrane region" description="Helical" evidence="1">
    <location>
        <begin position="306"/>
        <end position="327"/>
    </location>
</feature>
<keyword evidence="4" id="KW-1185">Reference proteome</keyword>
<keyword evidence="1" id="KW-0812">Transmembrane</keyword>